<dbReference type="PANTHER" id="PTHR33164:SF99">
    <property type="entry name" value="MARR FAMILY REGULATORY PROTEIN"/>
    <property type="match status" value="1"/>
</dbReference>
<evidence type="ECO:0000313" key="2">
    <source>
        <dbReference type="EMBL" id="PRX50946.1"/>
    </source>
</evidence>
<dbReference type="Gene3D" id="1.10.10.10">
    <property type="entry name" value="Winged helix-like DNA-binding domain superfamily/Winged helix DNA-binding domain"/>
    <property type="match status" value="1"/>
</dbReference>
<evidence type="ECO:0000259" key="1">
    <source>
        <dbReference type="PROSITE" id="PS50995"/>
    </source>
</evidence>
<organism evidence="2 3">
    <name type="scientific">Prauserella shujinwangii</name>
    <dbReference type="NCBI Taxonomy" id="1453103"/>
    <lineage>
        <taxon>Bacteria</taxon>
        <taxon>Bacillati</taxon>
        <taxon>Actinomycetota</taxon>
        <taxon>Actinomycetes</taxon>
        <taxon>Pseudonocardiales</taxon>
        <taxon>Pseudonocardiaceae</taxon>
        <taxon>Prauserella</taxon>
    </lineage>
</organism>
<proteinExistence type="predicted"/>
<dbReference type="InterPro" id="IPR036388">
    <property type="entry name" value="WH-like_DNA-bd_sf"/>
</dbReference>
<dbReference type="GO" id="GO:0006950">
    <property type="term" value="P:response to stress"/>
    <property type="evidence" value="ECO:0007669"/>
    <property type="project" value="TreeGrafter"/>
</dbReference>
<keyword evidence="2" id="KW-0238">DNA-binding</keyword>
<dbReference type="GO" id="GO:0003677">
    <property type="term" value="F:DNA binding"/>
    <property type="evidence" value="ECO:0007669"/>
    <property type="project" value="UniProtKB-KW"/>
</dbReference>
<dbReference type="InterPro" id="IPR039422">
    <property type="entry name" value="MarR/SlyA-like"/>
</dbReference>
<name>A0A2T0M2J6_9PSEU</name>
<dbReference type="SUPFAM" id="SSF46785">
    <property type="entry name" value="Winged helix' DNA-binding domain"/>
    <property type="match status" value="1"/>
</dbReference>
<keyword evidence="3" id="KW-1185">Reference proteome</keyword>
<dbReference type="AlphaFoldDB" id="A0A2T0M2J6"/>
<feature type="domain" description="HTH marR-type" evidence="1">
    <location>
        <begin position="1"/>
        <end position="150"/>
    </location>
</feature>
<accession>A0A2T0M2J6</accession>
<dbReference type="SMART" id="SM00347">
    <property type="entry name" value="HTH_MARR"/>
    <property type="match status" value="1"/>
</dbReference>
<dbReference type="InterPro" id="IPR000835">
    <property type="entry name" value="HTH_MarR-typ"/>
</dbReference>
<dbReference type="RefSeq" id="WP_106176487.1">
    <property type="nucleotide sequence ID" value="NZ_PVNH01000001.1"/>
</dbReference>
<reference evidence="2 3" key="1">
    <citation type="submission" date="2018-03" db="EMBL/GenBank/DDBJ databases">
        <title>Genomic Encyclopedia of Type Strains, Phase III (KMG-III): the genomes of soil and plant-associated and newly described type strains.</title>
        <authorList>
            <person name="Whitman W."/>
        </authorList>
    </citation>
    <scope>NUCLEOTIDE SEQUENCE [LARGE SCALE GENOMIC DNA]</scope>
    <source>
        <strain evidence="2 3">CGMCC 4.7125</strain>
    </source>
</reference>
<evidence type="ECO:0000313" key="3">
    <source>
        <dbReference type="Proteomes" id="UP000238362"/>
    </source>
</evidence>
<dbReference type="EMBL" id="PVNH01000001">
    <property type="protein sequence ID" value="PRX50946.1"/>
    <property type="molecule type" value="Genomic_DNA"/>
</dbReference>
<dbReference type="PANTHER" id="PTHR33164">
    <property type="entry name" value="TRANSCRIPTIONAL REGULATOR, MARR FAMILY"/>
    <property type="match status" value="1"/>
</dbReference>
<dbReference type="InterPro" id="IPR036390">
    <property type="entry name" value="WH_DNA-bd_sf"/>
</dbReference>
<sequence length="154" mass="17147">MGTSGLSELSEHQAAVWARYQRMRVLLAGRLGRELAARTGLSEADFEILTALAESPDGDGVRALTLRCGLEWEKSRLSHQLRRMEQRGLVVRCECAEDNRGAVVRITEHGRELAAEAKRCHDEAVRRYVADALTAEQLDALGEIADAVLRRLPR</sequence>
<gene>
    <name evidence="2" type="ORF">B0I33_10197</name>
</gene>
<dbReference type="GO" id="GO:0003700">
    <property type="term" value="F:DNA-binding transcription factor activity"/>
    <property type="evidence" value="ECO:0007669"/>
    <property type="project" value="InterPro"/>
</dbReference>
<dbReference type="PROSITE" id="PS50995">
    <property type="entry name" value="HTH_MARR_2"/>
    <property type="match status" value="1"/>
</dbReference>
<dbReference type="Proteomes" id="UP000238362">
    <property type="component" value="Unassembled WGS sequence"/>
</dbReference>
<protein>
    <submittedName>
        <fullName evidence="2">DNA-binding MarR family transcriptional regulator</fullName>
    </submittedName>
</protein>
<comment type="caution">
    <text evidence="2">The sequence shown here is derived from an EMBL/GenBank/DDBJ whole genome shotgun (WGS) entry which is preliminary data.</text>
</comment>
<dbReference type="Pfam" id="PF12802">
    <property type="entry name" value="MarR_2"/>
    <property type="match status" value="1"/>
</dbReference>